<dbReference type="PANTHER" id="PTHR32385">
    <property type="entry name" value="MANNOSYL PHOSPHORYLINOSITOL CERAMIDE SYNTHASE"/>
    <property type="match status" value="1"/>
</dbReference>
<evidence type="ECO:0000256" key="2">
    <source>
        <dbReference type="ARBA" id="ARBA00022692"/>
    </source>
</evidence>
<name>S9X2Z9_SCHCR</name>
<dbReference type="EMBL" id="KE546991">
    <property type="protein sequence ID" value="EPY51477.1"/>
    <property type="molecule type" value="Genomic_DNA"/>
</dbReference>
<protein>
    <submittedName>
        <fullName evidence="6">Galactose residue biosynthesis protein Pvg2</fullName>
    </submittedName>
</protein>
<reference evidence="6 7" key="1">
    <citation type="journal article" date="2011" name="Science">
        <title>Comparative functional genomics of the fission yeasts.</title>
        <authorList>
            <person name="Rhind N."/>
            <person name="Chen Z."/>
            <person name="Yassour M."/>
            <person name="Thompson D.A."/>
            <person name="Haas B.J."/>
            <person name="Habib N."/>
            <person name="Wapinski I."/>
            <person name="Roy S."/>
            <person name="Lin M.F."/>
            <person name="Heiman D.I."/>
            <person name="Young S.K."/>
            <person name="Furuya K."/>
            <person name="Guo Y."/>
            <person name="Pidoux A."/>
            <person name="Chen H.M."/>
            <person name="Robbertse B."/>
            <person name="Goldberg J.M."/>
            <person name="Aoki K."/>
            <person name="Bayne E.H."/>
            <person name="Berlin A.M."/>
            <person name="Desjardins C.A."/>
            <person name="Dobbs E."/>
            <person name="Dukaj L."/>
            <person name="Fan L."/>
            <person name="FitzGerald M.G."/>
            <person name="French C."/>
            <person name="Gujja S."/>
            <person name="Hansen K."/>
            <person name="Keifenheim D."/>
            <person name="Levin J.Z."/>
            <person name="Mosher R.A."/>
            <person name="Mueller C.A."/>
            <person name="Pfiffner J."/>
            <person name="Priest M."/>
            <person name="Russ C."/>
            <person name="Smialowska A."/>
            <person name="Swoboda P."/>
            <person name="Sykes S.M."/>
            <person name="Vaughn M."/>
            <person name="Vengrova S."/>
            <person name="Yoder R."/>
            <person name="Zeng Q."/>
            <person name="Allshire R."/>
            <person name="Baulcombe D."/>
            <person name="Birren B.W."/>
            <person name="Brown W."/>
            <person name="Ekwall K."/>
            <person name="Kellis M."/>
            <person name="Leatherwood J."/>
            <person name="Levin H."/>
            <person name="Margalit H."/>
            <person name="Martienssen R."/>
            <person name="Nieduszynski C.A."/>
            <person name="Spatafora J.W."/>
            <person name="Friedman N."/>
            <person name="Dalgaard J.Z."/>
            <person name="Baumann P."/>
            <person name="Niki H."/>
            <person name="Regev A."/>
            <person name="Nusbaum C."/>
        </authorList>
    </citation>
    <scope>NUCLEOTIDE SEQUENCE [LARGE SCALE GENOMIC DNA]</scope>
    <source>
        <strain evidence="7">OY26 / ATCC MYA-4695 / CBS 11777 / NBRC 106824 / NRRL Y48691</strain>
    </source>
</reference>
<dbReference type="AlphaFoldDB" id="S9X2Z9"/>
<comment type="subcellular location">
    <subcellularLocation>
        <location evidence="1">Membrane</location>
    </subcellularLocation>
</comment>
<dbReference type="GO" id="GO:0016020">
    <property type="term" value="C:membrane"/>
    <property type="evidence" value="ECO:0007669"/>
    <property type="project" value="UniProtKB-SubCell"/>
</dbReference>
<dbReference type="OMA" id="ESSDICF"/>
<dbReference type="GO" id="GO:0051999">
    <property type="term" value="P:mannosyl-inositol phosphorylceramide biosynthetic process"/>
    <property type="evidence" value="ECO:0007669"/>
    <property type="project" value="TreeGrafter"/>
</dbReference>
<dbReference type="PANTHER" id="PTHR32385:SF20">
    <property type="entry name" value="MANNOSYL PHOSPHORYLINOSITOL CERAMIDE SYNTHASE CSH1-RELATED"/>
    <property type="match status" value="1"/>
</dbReference>
<evidence type="ECO:0000256" key="4">
    <source>
        <dbReference type="ARBA" id="ARBA00023136"/>
    </source>
</evidence>
<keyword evidence="7" id="KW-1185">Reference proteome</keyword>
<keyword evidence="2 5" id="KW-0812">Transmembrane</keyword>
<dbReference type="InterPro" id="IPR051706">
    <property type="entry name" value="Glycosyltransferase_domain"/>
</dbReference>
<gene>
    <name evidence="6" type="ORF">SPOG_02648</name>
</gene>
<evidence type="ECO:0000313" key="7">
    <source>
        <dbReference type="Proteomes" id="UP000015464"/>
    </source>
</evidence>
<feature type="transmembrane region" description="Helical" evidence="5">
    <location>
        <begin position="15"/>
        <end position="33"/>
    </location>
</feature>
<dbReference type="Proteomes" id="UP000015464">
    <property type="component" value="Unassembled WGS sequence"/>
</dbReference>
<dbReference type="OrthoDB" id="5305602at2759"/>
<evidence type="ECO:0000313" key="6">
    <source>
        <dbReference type="EMBL" id="EPY51477.1"/>
    </source>
</evidence>
<evidence type="ECO:0000256" key="1">
    <source>
        <dbReference type="ARBA" id="ARBA00004370"/>
    </source>
</evidence>
<accession>S9X2Z9</accession>
<evidence type="ECO:0000256" key="3">
    <source>
        <dbReference type="ARBA" id="ARBA00022989"/>
    </source>
</evidence>
<dbReference type="HOGENOM" id="CLU_708152_0_0_1"/>
<dbReference type="STRING" id="653667.S9X2Z9"/>
<sequence length="390" mass="45957">MDAEKPHYGLVISKLLKFLIPFILAFIVIFGLFKNYGLNTLHIIQSRLQEKPFIYEEWGENAFSYATDRDVDPYRKVICVNEVDKKGKCEQLHFHHAIAGSDFLNTHGHAPMDKVVEKWNRKIPRIIHTFTTESNTYSSQFTEFEVDIRYRHPDWDYVKWSEEDLERLISKNFPSFVHSWKMFNRPARAQWATLIGLYEYGGLWISRSFQILKNFDHALQVAERSASLNSKHYFNPYMMEYHPLFLASKPLKYDFFMASPRHPFVLSLIKELYESNVPESLMNRRPLRGYSEFSDFMTLNATKMYNETFTIKEFYLKEKKVHVMLNPHIISLPDYAFATSWSHHSDAESSDICFLDSVMFDPQSCVDNALNLKGNEWGILWLPVYDLLGM</sequence>
<dbReference type="RefSeq" id="XP_013024044.1">
    <property type="nucleotide sequence ID" value="XM_013168590.1"/>
</dbReference>
<keyword evidence="4 5" id="KW-0472">Membrane</keyword>
<evidence type="ECO:0000256" key="5">
    <source>
        <dbReference type="SAM" id="Phobius"/>
    </source>
</evidence>
<keyword evidence="3 5" id="KW-1133">Transmembrane helix</keyword>
<dbReference type="GeneID" id="25036971"/>
<dbReference type="GO" id="GO:0000030">
    <property type="term" value="F:mannosyltransferase activity"/>
    <property type="evidence" value="ECO:0007669"/>
    <property type="project" value="TreeGrafter"/>
</dbReference>
<proteinExistence type="predicted"/>
<organism evidence="6 7">
    <name type="scientific">Schizosaccharomyces cryophilus (strain OY26 / ATCC MYA-4695 / CBS 11777 / NBRC 106824 / NRRL Y48691)</name>
    <name type="common">Fission yeast</name>
    <dbReference type="NCBI Taxonomy" id="653667"/>
    <lineage>
        <taxon>Eukaryota</taxon>
        <taxon>Fungi</taxon>
        <taxon>Dikarya</taxon>
        <taxon>Ascomycota</taxon>
        <taxon>Taphrinomycotina</taxon>
        <taxon>Schizosaccharomycetes</taxon>
        <taxon>Schizosaccharomycetales</taxon>
        <taxon>Schizosaccharomycetaceae</taxon>
        <taxon>Schizosaccharomyces</taxon>
    </lineage>
</organism>